<proteinExistence type="predicted"/>
<sequence>MSHHSPAPVFEWPTIFAHPRVLLDTETDDQTYLELIQKDGAIYEDSDEESSDDESNVDSGDEEDIPEDQEPPHPVKLFMQPAIHGEGMGKQRLDENIVYEFCEHAAEQDQPDDFIAIVDIRSNEKAKADGEFPMPPMEPMASSEQEEGEGPNISADRILVSLPNMGEPGMRVLAECAPSRERGSLARFFYSNLQFTPSVDVALATIGFPTYAFHLNVPFVAFRRHRSLRTDNRQKPGGQSLRRSWTAACLATQSSDNGKPQRLPCFYEVQASIMLAGIDDCVYKVYGTVDNYYLPKSKSKDSVEAYHRDWEESGRTQMWDPFSRRSRVVDHPIWESRHYFLSIWFGYLDQASREWELITTVMKDAVKQRRMATPRTAKDVQELEAWTEEMVRLLKQLIEPLSEMTKVWEEFKKCDLGYFISDDNKERIYLRQQLEKSYSLLRLKLDTLTDLRQELMDTNRHELGVIGFCLSAVTQVTGIFNMQEGVLPFKATTHTFGLCLFGFVLFYLVVCFNVTCPLSKFSRFLFDGVHGGQVLKTPTKPGKPAATPPSVEGADGIEFAERRSFHVTSRRPRTSVEDLESGIST</sequence>
<dbReference type="Proteomes" id="UP001321760">
    <property type="component" value="Unassembled WGS sequence"/>
</dbReference>
<feature type="transmembrane region" description="Helical" evidence="2">
    <location>
        <begin position="495"/>
        <end position="516"/>
    </location>
</feature>
<dbReference type="AlphaFoldDB" id="A0AAV9G6Q8"/>
<reference evidence="3" key="2">
    <citation type="submission" date="2023-05" db="EMBL/GenBank/DDBJ databases">
        <authorList>
            <consortium name="Lawrence Berkeley National Laboratory"/>
            <person name="Steindorff A."/>
            <person name="Hensen N."/>
            <person name="Bonometti L."/>
            <person name="Westerberg I."/>
            <person name="Brannstrom I.O."/>
            <person name="Guillou S."/>
            <person name="Cros-Aarteil S."/>
            <person name="Calhoun S."/>
            <person name="Haridas S."/>
            <person name="Kuo A."/>
            <person name="Mondo S."/>
            <person name="Pangilinan J."/>
            <person name="Riley R."/>
            <person name="Labutti K."/>
            <person name="Andreopoulos B."/>
            <person name="Lipzen A."/>
            <person name="Chen C."/>
            <person name="Yanf M."/>
            <person name="Daum C."/>
            <person name="Ng V."/>
            <person name="Clum A."/>
            <person name="Ohm R."/>
            <person name="Martin F."/>
            <person name="Silar P."/>
            <person name="Natvig D."/>
            <person name="Lalanne C."/>
            <person name="Gautier V."/>
            <person name="Ament-Velasquez S.L."/>
            <person name="Kruys A."/>
            <person name="Hutchinson M.I."/>
            <person name="Powell A.J."/>
            <person name="Barry K."/>
            <person name="Miller A.N."/>
            <person name="Grigoriev I.V."/>
            <person name="Debuchy R."/>
            <person name="Gladieux P."/>
            <person name="Thoren M.H."/>
            <person name="Johannesson H."/>
        </authorList>
    </citation>
    <scope>NUCLEOTIDE SEQUENCE</scope>
    <source>
        <strain evidence="3">PSN243</strain>
    </source>
</reference>
<keyword evidence="4" id="KW-1185">Reference proteome</keyword>
<keyword evidence="2" id="KW-0472">Membrane</keyword>
<dbReference type="EMBL" id="MU865985">
    <property type="protein sequence ID" value="KAK4443868.1"/>
    <property type="molecule type" value="Genomic_DNA"/>
</dbReference>
<reference evidence="3" key="1">
    <citation type="journal article" date="2023" name="Mol. Phylogenet. Evol.">
        <title>Genome-scale phylogeny and comparative genomics of the fungal order Sordariales.</title>
        <authorList>
            <person name="Hensen N."/>
            <person name="Bonometti L."/>
            <person name="Westerberg I."/>
            <person name="Brannstrom I.O."/>
            <person name="Guillou S."/>
            <person name="Cros-Aarteil S."/>
            <person name="Calhoun S."/>
            <person name="Haridas S."/>
            <person name="Kuo A."/>
            <person name="Mondo S."/>
            <person name="Pangilinan J."/>
            <person name="Riley R."/>
            <person name="LaButti K."/>
            <person name="Andreopoulos B."/>
            <person name="Lipzen A."/>
            <person name="Chen C."/>
            <person name="Yan M."/>
            <person name="Daum C."/>
            <person name="Ng V."/>
            <person name="Clum A."/>
            <person name="Steindorff A."/>
            <person name="Ohm R.A."/>
            <person name="Martin F."/>
            <person name="Silar P."/>
            <person name="Natvig D.O."/>
            <person name="Lalanne C."/>
            <person name="Gautier V."/>
            <person name="Ament-Velasquez S.L."/>
            <person name="Kruys A."/>
            <person name="Hutchinson M.I."/>
            <person name="Powell A.J."/>
            <person name="Barry K."/>
            <person name="Miller A.N."/>
            <person name="Grigoriev I.V."/>
            <person name="Debuchy R."/>
            <person name="Gladieux P."/>
            <person name="Hiltunen Thoren M."/>
            <person name="Johannesson H."/>
        </authorList>
    </citation>
    <scope>NUCLEOTIDE SEQUENCE</scope>
    <source>
        <strain evidence="3">PSN243</strain>
    </source>
</reference>
<feature type="region of interest" description="Disordered" evidence="1">
    <location>
        <begin position="127"/>
        <end position="150"/>
    </location>
</feature>
<feature type="region of interest" description="Disordered" evidence="1">
    <location>
        <begin position="38"/>
        <end position="75"/>
    </location>
</feature>
<comment type="caution">
    <text evidence="3">The sequence shown here is derived from an EMBL/GenBank/DDBJ whole genome shotgun (WGS) entry which is preliminary data.</text>
</comment>
<evidence type="ECO:0000256" key="2">
    <source>
        <dbReference type="SAM" id="Phobius"/>
    </source>
</evidence>
<name>A0AAV9G6Q8_9PEZI</name>
<feature type="compositionally biased region" description="Acidic residues" evidence="1">
    <location>
        <begin position="42"/>
        <end position="69"/>
    </location>
</feature>
<keyword evidence="2" id="KW-1133">Transmembrane helix</keyword>
<evidence type="ECO:0000313" key="3">
    <source>
        <dbReference type="EMBL" id="KAK4443868.1"/>
    </source>
</evidence>
<evidence type="ECO:0000313" key="4">
    <source>
        <dbReference type="Proteomes" id="UP001321760"/>
    </source>
</evidence>
<organism evidence="3 4">
    <name type="scientific">Podospora aff. communis PSN243</name>
    <dbReference type="NCBI Taxonomy" id="3040156"/>
    <lineage>
        <taxon>Eukaryota</taxon>
        <taxon>Fungi</taxon>
        <taxon>Dikarya</taxon>
        <taxon>Ascomycota</taxon>
        <taxon>Pezizomycotina</taxon>
        <taxon>Sordariomycetes</taxon>
        <taxon>Sordariomycetidae</taxon>
        <taxon>Sordariales</taxon>
        <taxon>Podosporaceae</taxon>
        <taxon>Podospora</taxon>
    </lineage>
</organism>
<gene>
    <name evidence="3" type="ORF">QBC34DRAFT_385803</name>
</gene>
<protein>
    <submittedName>
        <fullName evidence="3">Uncharacterized protein</fullName>
    </submittedName>
</protein>
<accession>A0AAV9G6Q8</accession>
<keyword evidence="2" id="KW-0812">Transmembrane</keyword>
<evidence type="ECO:0000256" key="1">
    <source>
        <dbReference type="SAM" id="MobiDB-lite"/>
    </source>
</evidence>